<feature type="region of interest" description="Disordered" evidence="1">
    <location>
        <begin position="1"/>
        <end position="43"/>
    </location>
</feature>
<evidence type="ECO:0000313" key="2">
    <source>
        <dbReference type="EMBL" id="CAJ1055949.1"/>
    </source>
</evidence>
<evidence type="ECO:0000313" key="3">
    <source>
        <dbReference type="Proteomes" id="UP001178508"/>
    </source>
</evidence>
<accession>A0AAV1F545</accession>
<dbReference type="EMBL" id="OY660868">
    <property type="protein sequence ID" value="CAJ1055949.1"/>
    <property type="molecule type" value="Genomic_DNA"/>
</dbReference>
<gene>
    <name evidence="2" type="ORF">XNOV1_A033282</name>
</gene>
<sequence>METQSRVKKETKKKHRRLRRKNVTFEDERGKKSVHTQRGADRRDVVRSVSLQAVEKL</sequence>
<dbReference type="AlphaFoldDB" id="A0AAV1F545"/>
<proteinExistence type="predicted"/>
<feature type="compositionally biased region" description="Basic residues" evidence="1">
    <location>
        <begin position="9"/>
        <end position="22"/>
    </location>
</feature>
<keyword evidence="3" id="KW-1185">Reference proteome</keyword>
<protein>
    <submittedName>
        <fullName evidence="2">Uncharacterized protein</fullName>
    </submittedName>
</protein>
<name>A0AAV1F545_XYRNO</name>
<organism evidence="2 3">
    <name type="scientific">Xyrichtys novacula</name>
    <name type="common">Pearly razorfish</name>
    <name type="synonym">Hemipteronotus novacula</name>
    <dbReference type="NCBI Taxonomy" id="13765"/>
    <lineage>
        <taxon>Eukaryota</taxon>
        <taxon>Metazoa</taxon>
        <taxon>Chordata</taxon>
        <taxon>Craniata</taxon>
        <taxon>Vertebrata</taxon>
        <taxon>Euteleostomi</taxon>
        <taxon>Actinopterygii</taxon>
        <taxon>Neopterygii</taxon>
        <taxon>Teleostei</taxon>
        <taxon>Neoteleostei</taxon>
        <taxon>Acanthomorphata</taxon>
        <taxon>Eupercaria</taxon>
        <taxon>Labriformes</taxon>
        <taxon>Labridae</taxon>
        <taxon>Xyrichtys</taxon>
    </lineage>
</organism>
<evidence type="ECO:0000256" key="1">
    <source>
        <dbReference type="SAM" id="MobiDB-lite"/>
    </source>
</evidence>
<dbReference type="Proteomes" id="UP001178508">
    <property type="component" value="Chromosome 5"/>
</dbReference>
<reference evidence="2" key="1">
    <citation type="submission" date="2023-08" db="EMBL/GenBank/DDBJ databases">
        <authorList>
            <person name="Alioto T."/>
            <person name="Alioto T."/>
            <person name="Gomez Garrido J."/>
        </authorList>
    </citation>
    <scope>NUCLEOTIDE SEQUENCE</scope>
</reference>